<organism evidence="2 3">
    <name type="scientific">Puccinia coronata f. sp. avenae</name>
    <dbReference type="NCBI Taxonomy" id="200324"/>
    <lineage>
        <taxon>Eukaryota</taxon>
        <taxon>Fungi</taxon>
        <taxon>Dikarya</taxon>
        <taxon>Basidiomycota</taxon>
        <taxon>Pucciniomycotina</taxon>
        <taxon>Pucciniomycetes</taxon>
        <taxon>Pucciniales</taxon>
        <taxon>Pucciniaceae</taxon>
        <taxon>Puccinia</taxon>
    </lineage>
</organism>
<keyword evidence="3" id="KW-1185">Reference proteome</keyword>
<protein>
    <submittedName>
        <fullName evidence="2">Uncharacterized protein</fullName>
    </submittedName>
</protein>
<reference evidence="2 3" key="1">
    <citation type="submission" date="2017-11" db="EMBL/GenBank/DDBJ databases">
        <title>De novo assembly and phasing of dikaryotic genomes from two isolates of Puccinia coronata f. sp. avenae, the causal agent of oat crown rust.</title>
        <authorList>
            <person name="Miller M.E."/>
            <person name="Zhang Y."/>
            <person name="Omidvar V."/>
            <person name="Sperschneider J."/>
            <person name="Schwessinger B."/>
            <person name="Raley C."/>
            <person name="Palmer J.M."/>
            <person name="Garnica D."/>
            <person name="Upadhyaya N."/>
            <person name="Rathjen J."/>
            <person name="Taylor J.M."/>
            <person name="Park R.F."/>
            <person name="Dodds P.N."/>
            <person name="Hirsch C.D."/>
            <person name="Kianian S.F."/>
            <person name="Figueroa M."/>
        </authorList>
    </citation>
    <scope>NUCLEOTIDE SEQUENCE [LARGE SCALE GENOMIC DNA]</scope>
    <source>
        <strain evidence="2">12NC29</strain>
    </source>
</reference>
<sequence>MPPWADAAHPAKTHEELSLPGQSGKEEMDLSFEQQEAAKRESKKAAKRAQQRLQRDTEQQQPEGAKLAANLDHSSRVDDGSLAELVSSSDLGKTKLHTPASHRSAAGGYPPVGYTFSPAALELLSRAQEQRLDADGSQGYGSALAGALLPPRPQDIPGGAALARDVSGVGAQQTHADSLVQDKIVFILNTYLEQWPLLANAKGANNMFLMRIALNLAISTLDTIEGRLGT</sequence>
<name>A0A2N5TYD4_9BASI</name>
<evidence type="ECO:0000313" key="2">
    <source>
        <dbReference type="EMBL" id="PLW30482.1"/>
    </source>
</evidence>
<gene>
    <name evidence="2" type="ORF">PCANC_26976</name>
</gene>
<evidence type="ECO:0000313" key="3">
    <source>
        <dbReference type="Proteomes" id="UP000235388"/>
    </source>
</evidence>
<evidence type="ECO:0000256" key="1">
    <source>
        <dbReference type="SAM" id="MobiDB-lite"/>
    </source>
</evidence>
<dbReference type="AlphaFoldDB" id="A0A2N5TYD4"/>
<feature type="region of interest" description="Disordered" evidence="1">
    <location>
        <begin position="1"/>
        <end position="75"/>
    </location>
</feature>
<comment type="caution">
    <text evidence="2">The sequence shown here is derived from an EMBL/GenBank/DDBJ whole genome shotgun (WGS) entry which is preliminary data.</text>
</comment>
<accession>A0A2N5TYD4</accession>
<proteinExistence type="predicted"/>
<dbReference type="EMBL" id="PGCJ01000377">
    <property type="protein sequence ID" value="PLW30482.1"/>
    <property type="molecule type" value="Genomic_DNA"/>
</dbReference>
<dbReference type="Proteomes" id="UP000235388">
    <property type="component" value="Unassembled WGS sequence"/>
</dbReference>